<dbReference type="PROSITE" id="PS51257">
    <property type="entry name" value="PROKAR_LIPOPROTEIN"/>
    <property type="match status" value="1"/>
</dbReference>
<reference evidence="3 4" key="1">
    <citation type="journal article" date="2022" name="Genome Biol. Evol.">
        <title>Host diet, physiology and behaviors set the stage for Lachnospiraceae cladogenesis.</title>
        <authorList>
            <person name="Vera-Ponce De Leon A."/>
            <person name="Schneider M."/>
            <person name="Jahnes B.C."/>
            <person name="Sadowski V."/>
            <person name="Camuy-Velez L.A."/>
            <person name="Duan J."/>
            <person name="Sabree Z.L."/>
        </authorList>
    </citation>
    <scope>NUCLEOTIDE SEQUENCE [LARGE SCALE GENOMIC DNA]</scope>
    <source>
        <strain evidence="3 4">PAL113</strain>
    </source>
</reference>
<feature type="compositionally biased region" description="Polar residues" evidence="1">
    <location>
        <begin position="309"/>
        <end position="323"/>
    </location>
</feature>
<evidence type="ECO:0000256" key="1">
    <source>
        <dbReference type="SAM" id="MobiDB-lite"/>
    </source>
</evidence>
<proteinExistence type="predicted"/>
<dbReference type="RefSeq" id="WP_262065811.1">
    <property type="nucleotide sequence ID" value="NZ_JAMXOD010000007.1"/>
</dbReference>
<comment type="caution">
    <text evidence="3">The sequence shown here is derived from an EMBL/GenBank/DDBJ whole genome shotgun (WGS) entry which is preliminary data.</text>
</comment>
<dbReference type="InterPro" id="IPR025584">
    <property type="entry name" value="Cthe_2159"/>
</dbReference>
<dbReference type="EMBL" id="JAMZFW010000007">
    <property type="protein sequence ID" value="MCP1102023.1"/>
    <property type="molecule type" value="Genomic_DNA"/>
</dbReference>
<organism evidence="3 4">
    <name type="scientific">Aequitasia blattaphilus</name>
    <dbReference type="NCBI Taxonomy" id="2949332"/>
    <lineage>
        <taxon>Bacteria</taxon>
        <taxon>Bacillati</taxon>
        <taxon>Bacillota</taxon>
        <taxon>Clostridia</taxon>
        <taxon>Lachnospirales</taxon>
        <taxon>Lachnospiraceae</taxon>
        <taxon>Aequitasia</taxon>
    </lineage>
</organism>
<protein>
    <submittedName>
        <fullName evidence="3">Carbohydrate-binding domain-containing protein</fullName>
    </submittedName>
</protein>
<feature type="signal peptide" evidence="2">
    <location>
        <begin position="1"/>
        <end position="19"/>
    </location>
</feature>
<evidence type="ECO:0000313" key="3">
    <source>
        <dbReference type="EMBL" id="MCP1102023.1"/>
    </source>
</evidence>
<name>A0ABT1E873_9FIRM</name>
<feature type="region of interest" description="Disordered" evidence="1">
    <location>
        <begin position="286"/>
        <end position="323"/>
    </location>
</feature>
<gene>
    <name evidence="3" type="ORF">NK125_06275</name>
</gene>
<dbReference type="Proteomes" id="UP001523566">
    <property type="component" value="Unassembled WGS sequence"/>
</dbReference>
<feature type="region of interest" description="Disordered" evidence="1">
    <location>
        <begin position="26"/>
        <end position="47"/>
    </location>
</feature>
<sequence>MKKKIFTSLLLSSVLLLSACSTKSSTETTTTDTTAPATTTAASDDTTGMFTDRDLEIGYNEETSSTITFSNTSASCDSDAVEISGSNITITDEGTYILTGTLDDGMITVRAEETDKIQLVLDNANITCSTSAPLYILTADKVFITTAADTENHLSNGGEYIAIDDNNIDAVIFSKEDLTLNGAGTLTLNAPVGHGIVSKDDLVLTSGTYNITSASHGLSGKNSIRIANGTFNINATKDGLHAENADDPSLGFVYLENGTFNLTAAGDGISAGSYLQIEDGEYQIEAGGGSENAAPHNTQEFSRPDEAQTAATETDENTTSTKGLKSTTDLTIASGTFAINSADDSLHSNGNISINGGTFELHTGDDGMHADSALTISDGTINIPQCYEGLEGLSIDINGGNITLVASDDGLNAAGGNDNSGFAGPGGDNFASTEGAYLNITGGTLSVNASGDGLDSNGTLTISGGETYVSGPTNDGNGSLDYDGEASITGGILIATGASGMAQNFGTASTQGVMMVNVSSCPAGSTVTLSDSNGKELISRQAEKEYSNVIVSCPEITQGSTYTLTTNDSATSITMDTLVYGEGGGMGGAPGGGGPGGGGMGMQPPQ</sequence>
<feature type="chain" id="PRO_5046702693" evidence="2">
    <location>
        <begin position="20"/>
        <end position="606"/>
    </location>
</feature>
<feature type="region of interest" description="Disordered" evidence="1">
    <location>
        <begin position="584"/>
        <end position="606"/>
    </location>
</feature>
<keyword evidence="2" id="KW-0732">Signal</keyword>
<evidence type="ECO:0000313" key="4">
    <source>
        <dbReference type="Proteomes" id="UP001523566"/>
    </source>
</evidence>
<accession>A0ABT1E873</accession>
<dbReference type="Pfam" id="PF14262">
    <property type="entry name" value="Cthe_2159"/>
    <property type="match status" value="1"/>
</dbReference>
<evidence type="ECO:0000256" key="2">
    <source>
        <dbReference type="SAM" id="SignalP"/>
    </source>
</evidence>
<keyword evidence="4" id="KW-1185">Reference proteome</keyword>